<evidence type="ECO:0000313" key="3">
    <source>
        <dbReference type="Proteomes" id="UP000002195"/>
    </source>
</evidence>
<dbReference type="PaxDb" id="44689-DDB0220050"/>
<dbReference type="GeneID" id="3385476"/>
<dbReference type="VEuPathDB" id="AmoebaDB:DDB_G0294170"/>
<dbReference type="HOGENOM" id="CLU_2150620_0_0_1"/>
<evidence type="ECO:0000256" key="1">
    <source>
        <dbReference type="SAM" id="MobiDB-lite"/>
    </source>
</evidence>
<protein>
    <submittedName>
        <fullName evidence="2">Uncharacterized protein</fullName>
    </submittedName>
</protein>
<dbReference type="dictyBase" id="DDB_G0294170"/>
<feature type="region of interest" description="Disordered" evidence="1">
    <location>
        <begin position="1"/>
        <end position="36"/>
    </location>
</feature>
<dbReference type="RefSeq" id="XP_628812.1">
    <property type="nucleotide sequence ID" value="XM_628810.1"/>
</dbReference>
<gene>
    <name evidence="2" type="ORF">DDB_G0294170</name>
</gene>
<comment type="caution">
    <text evidence="2">The sequence shown here is derived from an EMBL/GenBank/DDBJ whole genome shotgun (WGS) entry which is preliminary data.</text>
</comment>
<dbReference type="Proteomes" id="UP000002195">
    <property type="component" value="Unassembled WGS sequence"/>
</dbReference>
<dbReference type="InParanoid" id="Q54AW0"/>
<dbReference type="KEGG" id="ddi:DDB_G0294170"/>
<dbReference type="AlphaFoldDB" id="Q54AW0"/>
<name>Q54AW0_DICDI</name>
<sequence length="112" mass="12746">MAKEEKTNEKQQKTNNSDNTSFTSPPKDKDEPSLNLSSQFEVSISMLNTDFIFDDSSPIPNKLLELISPEPIVFSIRELDSPTKDNILNELLYQPEQSIYVPPPPLHPLHHN</sequence>
<reference evidence="2 3" key="1">
    <citation type="journal article" date="2005" name="Nature">
        <title>The genome of the social amoeba Dictyostelium discoideum.</title>
        <authorList>
            <consortium name="The Dictyostelium discoideum Sequencing Consortium"/>
            <person name="Eichinger L."/>
            <person name="Pachebat J.A."/>
            <person name="Glockner G."/>
            <person name="Rajandream M.A."/>
            <person name="Sucgang R."/>
            <person name="Berriman M."/>
            <person name="Song J."/>
            <person name="Olsen R."/>
            <person name="Szafranski K."/>
            <person name="Xu Q."/>
            <person name="Tunggal B."/>
            <person name="Kummerfeld S."/>
            <person name="Madera M."/>
            <person name="Konfortov B.A."/>
            <person name="Rivero F."/>
            <person name="Bankier A.T."/>
            <person name="Lehmann R."/>
            <person name="Hamlin N."/>
            <person name="Davies R."/>
            <person name="Gaudet P."/>
            <person name="Fey P."/>
            <person name="Pilcher K."/>
            <person name="Chen G."/>
            <person name="Saunders D."/>
            <person name="Sodergren E."/>
            <person name="Davis P."/>
            <person name="Kerhornou A."/>
            <person name="Nie X."/>
            <person name="Hall N."/>
            <person name="Anjard C."/>
            <person name="Hemphill L."/>
            <person name="Bason N."/>
            <person name="Farbrother P."/>
            <person name="Desany B."/>
            <person name="Just E."/>
            <person name="Morio T."/>
            <person name="Rost R."/>
            <person name="Churcher C."/>
            <person name="Cooper J."/>
            <person name="Haydock S."/>
            <person name="van Driessche N."/>
            <person name="Cronin A."/>
            <person name="Goodhead I."/>
            <person name="Muzny D."/>
            <person name="Mourier T."/>
            <person name="Pain A."/>
            <person name="Lu M."/>
            <person name="Harper D."/>
            <person name="Lindsay R."/>
            <person name="Hauser H."/>
            <person name="James K."/>
            <person name="Quiles M."/>
            <person name="Madan Babu M."/>
            <person name="Saito T."/>
            <person name="Buchrieser C."/>
            <person name="Wardroper A."/>
            <person name="Felder M."/>
            <person name="Thangavelu M."/>
            <person name="Johnson D."/>
            <person name="Knights A."/>
            <person name="Loulseged H."/>
            <person name="Mungall K."/>
            <person name="Oliver K."/>
            <person name="Price C."/>
            <person name="Quail M.A."/>
            <person name="Urushihara H."/>
            <person name="Hernandez J."/>
            <person name="Rabbinowitsch E."/>
            <person name="Steffen D."/>
            <person name="Sanders M."/>
            <person name="Ma J."/>
            <person name="Kohara Y."/>
            <person name="Sharp S."/>
            <person name="Simmonds M."/>
            <person name="Spiegler S."/>
            <person name="Tivey A."/>
            <person name="Sugano S."/>
            <person name="White B."/>
            <person name="Walker D."/>
            <person name="Woodward J."/>
            <person name="Winckler T."/>
            <person name="Tanaka Y."/>
            <person name="Shaulsky G."/>
            <person name="Schleicher M."/>
            <person name="Weinstock G."/>
            <person name="Rosenthal A."/>
            <person name="Cox E.C."/>
            <person name="Chisholm R.L."/>
            <person name="Gibbs R."/>
            <person name="Loomis W.F."/>
            <person name="Platzer M."/>
            <person name="Kay R.R."/>
            <person name="Williams J."/>
            <person name="Dear P.H."/>
            <person name="Noegel A.A."/>
            <person name="Barrell B."/>
            <person name="Kuspa A."/>
        </authorList>
    </citation>
    <scope>NUCLEOTIDE SEQUENCE [LARGE SCALE GENOMIC DNA]</scope>
    <source>
        <strain evidence="2 3">AX4</strain>
    </source>
</reference>
<feature type="compositionally biased region" description="Basic and acidic residues" evidence="1">
    <location>
        <begin position="1"/>
        <end position="12"/>
    </location>
</feature>
<accession>Q54AW0</accession>
<evidence type="ECO:0000313" key="2">
    <source>
        <dbReference type="EMBL" id="EAL60399.1"/>
    </source>
</evidence>
<dbReference type="EMBL" id="AAFI02000228">
    <property type="protein sequence ID" value="EAL60399.1"/>
    <property type="molecule type" value="Genomic_DNA"/>
</dbReference>
<organism evidence="2 3">
    <name type="scientific">Dictyostelium discoideum</name>
    <name type="common">Social amoeba</name>
    <dbReference type="NCBI Taxonomy" id="44689"/>
    <lineage>
        <taxon>Eukaryota</taxon>
        <taxon>Amoebozoa</taxon>
        <taxon>Evosea</taxon>
        <taxon>Eumycetozoa</taxon>
        <taxon>Dictyostelia</taxon>
        <taxon>Dictyosteliales</taxon>
        <taxon>Dictyosteliaceae</taxon>
        <taxon>Dictyostelium</taxon>
    </lineage>
</organism>
<proteinExistence type="predicted"/>
<keyword evidence="3" id="KW-1185">Reference proteome</keyword>